<feature type="region of interest" description="Disordered" evidence="2">
    <location>
        <begin position="1"/>
        <end position="172"/>
    </location>
</feature>
<keyword evidence="1" id="KW-0175">Coiled coil</keyword>
<name>A0A4S2H3U8_9PROT</name>
<dbReference type="RefSeq" id="WP_135994808.1">
    <property type="nucleotide sequence ID" value="NZ_CP071057.1"/>
</dbReference>
<gene>
    <name evidence="5" type="ORF">E5163_04070</name>
</gene>
<dbReference type="SUPFAM" id="SSF53335">
    <property type="entry name" value="S-adenosyl-L-methionine-dependent methyltransferases"/>
    <property type="match status" value="1"/>
</dbReference>
<proteinExistence type="predicted"/>
<evidence type="ECO:0000313" key="6">
    <source>
        <dbReference type="Proteomes" id="UP000308054"/>
    </source>
</evidence>
<dbReference type="InterPro" id="IPR029044">
    <property type="entry name" value="Nucleotide-diphossugar_trans"/>
</dbReference>
<protein>
    <submittedName>
        <fullName evidence="5">Glycosyltransferase</fullName>
    </submittedName>
</protein>
<dbReference type="InterPro" id="IPR001173">
    <property type="entry name" value="Glyco_trans_2-like"/>
</dbReference>
<dbReference type="InterPro" id="IPR013216">
    <property type="entry name" value="Methyltransf_11"/>
</dbReference>
<dbReference type="Pfam" id="PF13692">
    <property type="entry name" value="Glyco_trans_1_4"/>
    <property type="match status" value="1"/>
</dbReference>
<feature type="compositionally biased region" description="Low complexity" evidence="2">
    <location>
        <begin position="116"/>
        <end position="126"/>
    </location>
</feature>
<evidence type="ECO:0000256" key="1">
    <source>
        <dbReference type="SAM" id="Coils"/>
    </source>
</evidence>
<accession>A0A4S2H3U8</accession>
<sequence length="1664" mass="184623">MADGKMKSEDAAQTRSRSSKRSRGEAKADSSFASDTQKAGKKSRSQSSRASKSKKKGNSTRAAKRAETSGSVDTSKSRSGAASAAPAKAGSAAKAGKRSKAEENAGDARKSRATAKKGAGTASGRTRSPAKAGTASKPPRAPSGAKGAAVEAADRAGAKPNGPLALSLDQPGNLEGIEATGERFIPGSNMSTEVMLEHMHRYVAAAELCRERHVLDIASGSGYGSFLLGQTAASVLGVDVDHAAIRDAQRVFASDTVSFRRGSAEAIPAGDNSFDCVVSFETIEHIEAHDQFLTEIRRVLKPGGLLIMSSPDKVIYNAAQPEPNPYHLKELTEHEFRSLLARYFENVSIARQRVTVASVLASDEDEAGTLRFGGQRSDQGRIEVSRILPESPYLIALCSDLELPKLPTGLFEGVRRINPIASLEGGVAERDARIVSQMREIEELRQAEERIRSEIDTEKARLEGERQQLKKDYQDRDAEMRRRKDMADADFARKRKEIENELRLLGREREVWEKEKAQRDSRYETQIEALDREVRRLTQSLGIAEGELAELTRERLDLAVKLADSQARLESRSERAEELSARAAKLEEALVRARSEFEDRTRQLRETEGERDALKAQIGEAVDRVQQLETAMQDREQALNALAQERETLRQEAVEAAERIERLEASGREREEALNALAQERETLRQETVEAAERIERLEASGREREEALNALAQERETLRQEIVEAAERLEASGRERDEAQRRNDDLASALVDAQRERDEREAQLSALQDDVAKVRQRHESDLRALDAANAEAARLGERARRAAELEQEIIQLWASDARRRTLRRAGRYLARKGQAGRAAALLSGLYQPGLLVRPLRAISVLNQAKVLERSSLFDADFYRSTYPDVASRGEDPVLHYLLRGADEGRNPGPDFSTRRYLSQNPDVASSGLNPLYHFIKFGVNENRSTGLLSRPPGPVADQGAEPPAEEVYSYEIRPDDIVKSEVQAGENFLSAHALLGDAPRFGAAVEELARLRPSYVTTPETVPAVSIVIPVYGQLAYTLNCLSSLAGHHSGHGAEIIVVDDSSIDETPTYLPQIPWIRYVRQPKNGGFIASCNRGAAEARGQTLVFLNNDTRVVPGWLDELIGSFSLFPDAGLVGSKLFYPDGSLQEAGGIVWRDGSAWNYGRNDDPGRPEYCYARQVDYCSGASIAVPRTVWDEVGGFDGEYYERSYCEDSDLAFQIRATGRETWFQPLSRVVHYEGKTSGTDLGGGEKAYQVRNQKKFFDRWSVVLERHAPNGVEPFLESDRPRKGLALVFDANTPRPDHDAGSITALSYLDSYLAMGLRPVFAAQDNFLYLGRYTRDMQRRGIMVVYSPYYKTVESVIALARTKDALVQAFRHQVGEAVIRPLRDARPDIPFIFHNSDLHFQRMQREASLTGDSELFSRAEQVKARELQMFRAADCNIVHTPEEAKTLNDLEAGLNVQVLPHVYPVHGTQTEFSRRFDIAFLGGYRHPPNVDAVRWFAQSIWPQLKARLGGARFLAIGAEPPPELLSLQADDFVVTGRVDDLRPYLDSVRVFVAPLRYGAGLKAKVATALSYGVPSVVTSVAAEGMELAAEREVLIADEAGAFCDAVERLYNDEALWKYMSVAGQNFVQRNYSEWKARKKVLQIVSSARRNRNARQVQEK</sequence>
<dbReference type="Pfam" id="PF08241">
    <property type="entry name" value="Methyltransf_11"/>
    <property type="match status" value="1"/>
</dbReference>
<dbReference type="InterPro" id="IPR029063">
    <property type="entry name" value="SAM-dependent_MTases_sf"/>
</dbReference>
<feature type="compositionally biased region" description="Low complexity" evidence="2">
    <location>
        <begin position="142"/>
        <end position="151"/>
    </location>
</feature>
<reference evidence="5 6" key="1">
    <citation type="journal article" date="2017" name="Int. J. Syst. Evol. Microbiol.">
        <title>Marinicauda algicola sp. nov., isolated from a marine red alga Rhodosorus marinus.</title>
        <authorList>
            <person name="Jeong S.E."/>
            <person name="Jeon S.H."/>
            <person name="Chun B.H."/>
            <person name="Kim D.W."/>
            <person name="Jeon C.O."/>
        </authorList>
    </citation>
    <scope>NUCLEOTIDE SEQUENCE [LARGE SCALE GENOMIC DNA]</scope>
    <source>
        <strain evidence="5 6">JCM 31718</strain>
    </source>
</reference>
<keyword evidence="5" id="KW-0808">Transferase</keyword>
<dbReference type="Gene3D" id="3.90.550.10">
    <property type="entry name" value="Spore Coat Polysaccharide Biosynthesis Protein SpsA, Chain A"/>
    <property type="match status" value="1"/>
</dbReference>
<feature type="compositionally biased region" description="Low complexity" evidence="2">
    <location>
        <begin position="77"/>
        <end position="94"/>
    </location>
</feature>
<dbReference type="Gene3D" id="1.10.287.1490">
    <property type="match status" value="1"/>
</dbReference>
<dbReference type="Proteomes" id="UP000308054">
    <property type="component" value="Unassembled WGS sequence"/>
</dbReference>
<feature type="domain" description="Glycosyltransferase 2-like" evidence="3">
    <location>
        <begin position="1027"/>
        <end position="1147"/>
    </location>
</feature>
<dbReference type="Gene3D" id="3.40.50.2000">
    <property type="entry name" value="Glycogen Phosphorylase B"/>
    <property type="match status" value="1"/>
</dbReference>
<dbReference type="SUPFAM" id="SSF53448">
    <property type="entry name" value="Nucleotide-diphospho-sugar transferases"/>
    <property type="match status" value="1"/>
</dbReference>
<dbReference type="EMBL" id="SRXW01000001">
    <property type="protein sequence ID" value="TGY90310.1"/>
    <property type="molecule type" value="Genomic_DNA"/>
</dbReference>
<dbReference type="SUPFAM" id="SSF57997">
    <property type="entry name" value="Tropomyosin"/>
    <property type="match status" value="1"/>
</dbReference>
<feature type="compositionally biased region" description="Basic and acidic residues" evidence="2">
    <location>
        <begin position="99"/>
        <end position="110"/>
    </location>
</feature>
<dbReference type="OrthoDB" id="5291101at2"/>
<dbReference type="Pfam" id="PF00535">
    <property type="entry name" value="Glycos_transf_2"/>
    <property type="match status" value="1"/>
</dbReference>
<dbReference type="CDD" id="cd04186">
    <property type="entry name" value="GT_2_like_c"/>
    <property type="match status" value="1"/>
</dbReference>
<keyword evidence="6" id="KW-1185">Reference proteome</keyword>
<dbReference type="Gene3D" id="3.40.50.150">
    <property type="entry name" value="Vaccinia Virus protein VP39"/>
    <property type="match status" value="1"/>
</dbReference>
<dbReference type="CDD" id="cd02440">
    <property type="entry name" value="AdoMet_MTases"/>
    <property type="match status" value="1"/>
</dbReference>
<feature type="compositionally biased region" description="Basic and acidic residues" evidence="2">
    <location>
        <begin position="1"/>
        <end position="12"/>
    </location>
</feature>
<dbReference type="GO" id="GO:0008757">
    <property type="term" value="F:S-adenosylmethionine-dependent methyltransferase activity"/>
    <property type="evidence" value="ECO:0007669"/>
    <property type="project" value="InterPro"/>
</dbReference>
<evidence type="ECO:0000256" key="2">
    <source>
        <dbReference type="SAM" id="MobiDB-lite"/>
    </source>
</evidence>
<evidence type="ECO:0000259" key="3">
    <source>
        <dbReference type="Pfam" id="PF00535"/>
    </source>
</evidence>
<dbReference type="SUPFAM" id="SSF53756">
    <property type="entry name" value="UDP-Glycosyltransferase/glycogen phosphorylase"/>
    <property type="match status" value="1"/>
</dbReference>
<feature type="coiled-coil region" evidence="1">
    <location>
        <begin position="434"/>
        <end position="806"/>
    </location>
</feature>
<feature type="domain" description="Methyltransferase type 11" evidence="4">
    <location>
        <begin position="215"/>
        <end position="308"/>
    </location>
</feature>
<dbReference type="PANTHER" id="PTHR43179:SF7">
    <property type="entry name" value="RHAMNOSYLTRANSFERASE WBBL"/>
    <property type="match status" value="1"/>
</dbReference>
<evidence type="ECO:0000259" key="4">
    <source>
        <dbReference type="Pfam" id="PF08241"/>
    </source>
</evidence>
<dbReference type="PANTHER" id="PTHR43179">
    <property type="entry name" value="RHAMNOSYLTRANSFERASE WBBL"/>
    <property type="match status" value="1"/>
</dbReference>
<evidence type="ECO:0000313" key="5">
    <source>
        <dbReference type="EMBL" id="TGY90310.1"/>
    </source>
</evidence>
<organism evidence="5 6">
    <name type="scientific">Marinicauda algicola</name>
    <dbReference type="NCBI Taxonomy" id="2029849"/>
    <lineage>
        <taxon>Bacteria</taxon>
        <taxon>Pseudomonadati</taxon>
        <taxon>Pseudomonadota</taxon>
        <taxon>Alphaproteobacteria</taxon>
        <taxon>Maricaulales</taxon>
        <taxon>Maricaulaceae</taxon>
        <taxon>Marinicauda</taxon>
    </lineage>
</organism>
<comment type="caution">
    <text evidence="5">The sequence shown here is derived from an EMBL/GenBank/DDBJ whole genome shotgun (WGS) entry which is preliminary data.</text>
</comment>